<organism evidence="2 3">
    <name type="scientific">Aliibacillus thermotolerans</name>
    <dbReference type="NCBI Taxonomy" id="1834418"/>
    <lineage>
        <taxon>Bacteria</taxon>
        <taxon>Bacillati</taxon>
        <taxon>Bacillota</taxon>
        <taxon>Bacilli</taxon>
        <taxon>Bacillales</taxon>
        <taxon>Bacillaceae</taxon>
        <taxon>Aliibacillus</taxon>
    </lineage>
</organism>
<dbReference type="EMBL" id="JBHSPF010000055">
    <property type="protein sequence ID" value="MFC5629180.1"/>
    <property type="molecule type" value="Genomic_DNA"/>
</dbReference>
<accession>A0ABW0U8P2</accession>
<reference evidence="3" key="1">
    <citation type="journal article" date="2019" name="Int. J. Syst. Evol. Microbiol.">
        <title>The Global Catalogue of Microorganisms (GCM) 10K type strain sequencing project: providing services to taxonomists for standard genome sequencing and annotation.</title>
        <authorList>
            <consortium name="The Broad Institute Genomics Platform"/>
            <consortium name="The Broad Institute Genome Sequencing Center for Infectious Disease"/>
            <person name="Wu L."/>
            <person name="Ma J."/>
        </authorList>
    </citation>
    <scope>NUCLEOTIDE SEQUENCE [LARGE SCALE GENOMIC DNA]</scope>
    <source>
        <strain evidence="3">CGMCC 1.15790</strain>
    </source>
</reference>
<feature type="transmembrane region" description="Helical" evidence="1">
    <location>
        <begin position="6"/>
        <end position="22"/>
    </location>
</feature>
<dbReference type="RefSeq" id="WP_270898477.1">
    <property type="nucleotide sequence ID" value="NZ_JBHSPF010000055.1"/>
</dbReference>
<dbReference type="Gene3D" id="1.10.10.60">
    <property type="entry name" value="Homeodomain-like"/>
    <property type="match status" value="1"/>
</dbReference>
<evidence type="ECO:0000313" key="3">
    <source>
        <dbReference type="Proteomes" id="UP001596143"/>
    </source>
</evidence>
<name>A0ABW0U8P2_9BACI</name>
<gene>
    <name evidence="2" type="ORF">ACFPTR_09925</name>
</gene>
<protein>
    <recommendedName>
        <fullName evidence="4">DUF2802 domain-containing protein</fullName>
    </recommendedName>
</protein>
<keyword evidence="1" id="KW-1133">Transmembrane helix</keyword>
<sequence length="112" mass="13111">MEWLIIALFTASFILFLLSFIIKDKAQERTETVEELSLKVMGEMYQLKKRVKLLEEELLSVSPSPLSTKELEMEAYDFYQQNLSMEDIAQRMGLHTNEVEQLLKKYTKGNSQ</sequence>
<comment type="caution">
    <text evidence="2">The sequence shown here is derived from an EMBL/GenBank/DDBJ whole genome shotgun (WGS) entry which is preliminary data.</text>
</comment>
<keyword evidence="1" id="KW-0812">Transmembrane</keyword>
<keyword evidence="1" id="KW-0472">Membrane</keyword>
<evidence type="ECO:0000256" key="1">
    <source>
        <dbReference type="SAM" id="Phobius"/>
    </source>
</evidence>
<evidence type="ECO:0008006" key="4">
    <source>
        <dbReference type="Google" id="ProtNLM"/>
    </source>
</evidence>
<proteinExistence type="predicted"/>
<evidence type="ECO:0000313" key="2">
    <source>
        <dbReference type="EMBL" id="MFC5629180.1"/>
    </source>
</evidence>
<dbReference type="Proteomes" id="UP001596143">
    <property type="component" value="Unassembled WGS sequence"/>
</dbReference>
<keyword evidence="3" id="KW-1185">Reference proteome</keyword>